<dbReference type="Proteomes" id="UP000826195">
    <property type="component" value="Unassembled WGS sequence"/>
</dbReference>
<dbReference type="AlphaFoldDB" id="A0AAV7IFG4"/>
<dbReference type="EMBL" id="JAHXZJ010001864">
    <property type="protein sequence ID" value="KAH0550484.1"/>
    <property type="molecule type" value="Genomic_DNA"/>
</dbReference>
<evidence type="ECO:0000313" key="3">
    <source>
        <dbReference type="Proteomes" id="UP000826195"/>
    </source>
</evidence>
<evidence type="ECO:0000313" key="2">
    <source>
        <dbReference type="EMBL" id="KAH0550484.1"/>
    </source>
</evidence>
<keyword evidence="3" id="KW-1185">Reference proteome</keyword>
<organism evidence="2 3">
    <name type="scientific">Cotesia glomerata</name>
    <name type="common">Lepidopteran parasitic wasp</name>
    <name type="synonym">Apanteles glomeratus</name>
    <dbReference type="NCBI Taxonomy" id="32391"/>
    <lineage>
        <taxon>Eukaryota</taxon>
        <taxon>Metazoa</taxon>
        <taxon>Ecdysozoa</taxon>
        <taxon>Arthropoda</taxon>
        <taxon>Hexapoda</taxon>
        <taxon>Insecta</taxon>
        <taxon>Pterygota</taxon>
        <taxon>Neoptera</taxon>
        <taxon>Endopterygota</taxon>
        <taxon>Hymenoptera</taxon>
        <taxon>Apocrita</taxon>
        <taxon>Ichneumonoidea</taxon>
        <taxon>Braconidae</taxon>
        <taxon>Microgastrinae</taxon>
        <taxon>Cotesia</taxon>
    </lineage>
</organism>
<evidence type="ECO:0000256" key="1">
    <source>
        <dbReference type="SAM" id="MobiDB-lite"/>
    </source>
</evidence>
<reference evidence="2 3" key="1">
    <citation type="journal article" date="2021" name="J. Hered.">
        <title>A chromosome-level genome assembly of the parasitoid wasp, Cotesia glomerata (Hymenoptera: Braconidae).</title>
        <authorList>
            <person name="Pinto B.J."/>
            <person name="Weis J.J."/>
            <person name="Gamble T."/>
            <person name="Ode P.J."/>
            <person name="Paul R."/>
            <person name="Zaspel J.M."/>
        </authorList>
    </citation>
    <scope>NUCLEOTIDE SEQUENCE [LARGE SCALE GENOMIC DNA]</scope>
    <source>
        <strain evidence="2">CgM1</strain>
    </source>
</reference>
<accession>A0AAV7IFG4</accession>
<comment type="caution">
    <text evidence="2">The sequence shown here is derived from an EMBL/GenBank/DDBJ whole genome shotgun (WGS) entry which is preliminary data.</text>
</comment>
<feature type="region of interest" description="Disordered" evidence="1">
    <location>
        <begin position="168"/>
        <end position="198"/>
    </location>
</feature>
<gene>
    <name evidence="2" type="ORF">KQX54_019667</name>
</gene>
<name>A0AAV7IFG4_COTGL</name>
<proteinExistence type="predicted"/>
<sequence>MQIPITITKSTQMITPVQIIMEINKSYYQRVNGISNHHVILTLRIDESRFALLYGLESASGSVNRLFTMSAKYLLVFETQMGALNSMFNEFVNGLYNRIQLVDCEVKFEVLEATWNKIVDANDKLPSCKYIDITHNYFKEGRYTKAVNCYALVKTALKRRITEIEPRQVPVSPKNGTVNEASESRPPLPTIQLPKFKG</sequence>
<protein>
    <submittedName>
        <fullName evidence="2">Uncharacterized protein</fullName>
    </submittedName>
</protein>